<dbReference type="Gene3D" id="3.40.50.11350">
    <property type="match status" value="1"/>
</dbReference>
<organism evidence="2 3">
    <name type="scientific">Funneliformis geosporum</name>
    <dbReference type="NCBI Taxonomy" id="1117311"/>
    <lineage>
        <taxon>Eukaryota</taxon>
        <taxon>Fungi</taxon>
        <taxon>Fungi incertae sedis</taxon>
        <taxon>Mucoromycota</taxon>
        <taxon>Glomeromycotina</taxon>
        <taxon>Glomeromycetes</taxon>
        <taxon>Glomerales</taxon>
        <taxon>Glomeraceae</taxon>
        <taxon>Funneliformis</taxon>
    </lineage>
</organism>
<keyword evidence="3" id="KW-1185">Reference proteome</keyword>
<protein>
    <submittedName>
        <fullName evidence="2">1989_t:CDS:1</fullName>
    </submittedName>
</protein>
<reference evidence="2" key="1">
    <citation type="submission" date="2022-08" db="EMBL/GenBank/DDBJ databases">
        <authorList>
            <person name="Kallberg Y."/>
            <person name="Tangrot J."/>
            <person name="Rosling A."/>
        </authorList>
    </citation>
    <scope>NUCLEOTIDE SEQUENCE</scope>
    <source>
        <strain evidence="2">Wild A</strain>
    </source>
</reference>
<evidence type="ECO:0000256" key="1">
    <source>
        <dbReference type="SAM" id="Phobius"/>
    </source>
</evidence>
<keyword evidence="1" id="KW-0812">Transmembrane</keyword>
<dbReference type="Proteomes" id="UP001153678">
    <property type="component" value="Unassembled WGS sequence"/>
</dbReference>
<evidence type="ECO:0000313" key="3">
    <source>
        <dbReference type="Proteomes" id="UP001153678"/>
    </source>
</evidence>
<dbReference type="EMBL" id="CAMKVN010004756">
    <property type="protein sequence ID" value="CAI2187676.1"/>
    <property type="molecule type" value="Genomic_DNA"/>
</dbReference>
<dbReference type="AlphaFoldDB" id="A0A9W4T042"/>
<dbReference type="OrthoDB" id="2020419at2759"/>
<evidence type="ECO:0000313" key="2">
    <source>
        <dbReference type="EMBL" id="CAI2187676.1"/>
    </source>
</evidence>
<comment type="caution">
    <text evidence="2">The sequence shown here is derived from an EMBL/GenBank/DDBJ whole genome shotgun (WGS) entry which is preliminary data.</text>
</comment>
<gene>
    <name evidence="2" type="ORF">FWILDA_LOCUS13201</name>
</gene>
<keyword evidence="1" id="KW-0472">Membrane</keyword>
<feature type="transmembrane region" description="Helical" evidence="1">
    <location>
        <begin position="37"/>
        <end position="59"/>
    </location>
</feature>
<keyword evidence="1" id="KW-1133">Transmembrane helix</keyword>
<accession>A0A9W4T042</accession>
<name>A0A9W4T042_9GLOM</name>
<sequence length="737" mass="85643">MSQETDNERKPLLRSPFYNPNYIPNNNNRQSFSLLKILGLGFIVVTTLLLSINLAFFFIESNEATLPRGDSKIPYEYYLRLRKNDNWIGSNKFEYVIETSPPSDPKFSKLFIDKNGDDFNSSIIAEIVSRSYKSWFPAYYDVRENRNSSSYNYTVLTTQSHMSGLCFILWPPKVHISFLLKCEFEIRWDYKYFGEIYRKCSNKKDWTKVSYVKGSSEWGMQWLDPERINTYGIVTKPSYGRDGQMRNVMFRPDSPFPPIIPALYVAYFDRIIDGGDLEAHQCLKRTIIYFFVLLVVVGYICYDDQEITKPDNGTAISHDNHTEITIDFDEDGNIITGIHTNNQTNVDDYNNENILLMSDEGINQRYCGNDKCKFLFVYNHPDDETLANEHMRSFTQLAKALNRTMVLTNVGHSKISSCRNFPFNFYYSIESLLHVFPHVSFISQKNFKQWTRLRHEKPTTQHIFVAGGGVNSTINIVNPKSLESIQKTNCLDQFEMKFDEDTIFKKIRTGKGFWKLDETRSKFSKFLVDHLNEIDEEIILLNHDIRKPFFPGSLPKIDYSQLILQEADRIVNDLQPFIAIYWRSENQIPPSSKLPECAQSLVETLKRIKTSLGIENVYFTTDYPISSRANNLSLNEDYHKTIEILNSTIKLNTWKTMNPFKNLLENNIVLKNTKEFNGRGIHRILEKLIIINSDYFLSSPPGCGASYKDDFILSVTNARSGLMNEGNERLLNIITRW</sequence>
<proteinExistence type="predicted"/>